<sequence length="78" mass="8768">MMRDAKVPLAVSGDEGGPFCNLALISAAMRYRRPYALRNPIDSAKPIKHFEWHSKLGLATKPNHEQGQRRWVINGSLP</sequence>
<proteinExistence type="predicted"/>
<protein>
    <submittedName>
        <fullName evidence="1">Uncharacterized protein</fullName>
    </submittedName>
</protein>
<dbReference type="Proteomes" id="UP001596166">
    <property type="component" value="Unassembled WGS sequence"/>
</dbReference>
<evidence type="ECO:0000313" key="1">
    <source>
        <dbReference type="EMBL" id="MFC5353757.1"/>
    </source>
</evidence>
<keyword evidence="2" id="KW-1185">Reference proteome</keyword>
<comment type="caution">
    <text evidence="1">The sequence shown here is derived from an EMBL/GenBank/DDBJ whole genome shotgun (WGS) entry which is preliminary data.</text>
</comment>
<dbReference type="EMBL" id="JBHSLC010000003">
    <property type="protein sequence ID" value="MFC5353757.1"/>
    <property type="molecule type" value="Genomic_DNA"/>
</dbReference>
<organism evidence="1 2">
    <name type="scientific">Azospirillum himalayense</name>
    <dbReference type="NCBI Taxonomy" id="654847"/>
    <lineage>
        <taxon>Bacteria</taxon>
        <taxon>Pseudomonadati</taxon>
        <taxon>Pseudomonadota</taxon>
        <taxon>Alphaproteobacteria</taxon>
        <taxon>Rhodospirillales</taxon>
        <taxon>Azospirillaceae</taxon>
        <taxon>Azospirillum</taxon>
    </lineage>
</organism>
<accession>A0ABW0FY69</accession>
<name>A0ABW0FY69_9PROT</name>
<dbReference type="RefSeq" id="WP_376993562.1">
    <property type="nucleotide sequence ID" value="NZ_JBHSLC010000003.1"/>
</dbReference>
<gene>
    <name evidence="1" type="ORF">ACFPMG_01930</name>
</gene>
<evidence type="ECO:0000313" key="2">
    <source>
        <dbReference type="Proteomes" id="UP001596166"/>
    </source>
</evidence>
<reference evidence="2" key="1">
    <citation type="journal article" date="2019" name="Int. J. Syst. Evol. Microbiol.">
        <title>The Global Catalogue of Microorganisms (GCM) 10K type strain sequencing project: providing services to taxonomists for standard genome sequencing and annotation.</title>
        <authorList>
            <consortium name="The Broad Institute Genomics Platform"/>
            <consortium name="The Broad Institute Genome Sequencing Center for Infectious Disease"/>
            <person name="Wu L."/>
            <person name="Ma J."/>
        </authorList>
    </citation>
    <scope>NUCLEOTIDE SEQUENCE [LARGE SCALE GENOMIC DNA]</scope>
    <source>
        <strain evidence="2">CCUG 58760</strain>
    </source>
</reference>